<evidence type="ECO:0000313" key="4">
    <source>
        <dbReference type="EMBL" id="QHS90161.1"/>
    </source>
</evidence>
<dbReference type="Gene3D" id="2.70.9.10">
    <property type="entry name" value="Adenovirus Type 2 Hexon, domain 4"/>
    <property type="match status" value="1"/>
</dbReference>
<dbReference type="InterPro" id="IPR038519">
    <property type="entry name" value="MCP_C_sf"/>
</dbReference>
<dbReference type="InterPro" id="IPR007542">
    <property type="entry name" value="MCP_C"/>
</dbReference>
<dbReference type="GO" id="GO:0005198">
    <property type="term" value="F:structural molecule activity"/>
    <property type="evidence" value="ECO:0007669"/>
    <property type="project" value="InterPro"/>
</dbReference>
<dbReference type="AlphaFoldDB" id="A0A6C0BEG2"/>
<keyword evidence="1" id="KW-0472">Membrane</keyword>
<protein>
    <submittedName>
        <fullName evidence="4">Uncharacterized protein</fullName>
    </submittedName>
</protein>
<dbReference type="InterPro" id="IPR016112">
    <property type="entry name" value="VP_dsDNA_II"/>
</dbReference>
<name>A0A6C0BEG2_9ZZZZ</name>
<dbReference type="EMBL" id="MN739130">
    <property type="protein sequence ID" value="QHS90161.1"/>
    <property type="molecule type" value="Genomic_DNA"/>
</dbReference>
<evidence type="ECO:0000259" key="2">
    <source>
        <dbReference type="Pfam" id="PF04451"/>
    </source>
</evidence>
<feature type="transmembrane region" description="Helical" evidence="1">
    <location>
        <begin position="1159"/>
        <end position="1181"/>
    </location>
</feature>
<feature type="domain" description="Major capsid protein N-terminal" evidence="3">
    <location>
        <begin position="858"/>
        <end position="976"/>
    </location>
</feature>
<accession>A0A6C0BEG2</accession>
<keyword evidence="1" id="KW-0812">Transmembrane</keyword>
<organism evidence="4">
    <name type="scientific">viral metagenome</name>
    <dbReference type="NCBI Taxonomy" id="1070528"/>
    <lineage>
        <taxon>unclassified sequences</taxon>
        <taxon>metagenomes</taxon>
        <taxon>organismal metagenomes</taxon>
    </lineage>
</organism>
<proteinExistence type="predicted"/>
<dbReference type="Pfam" id="PF04451">
    <property type="entry name" value="Capsid_NCLDV"/>
    <property type="match status" value="1"/>
</dbReference>
<dbReference type="Gene3D" id="2.70.9.20">
    <property type="entry name" value="Major capsid protein Vp54"/>
    <property type="match status" value="1"/>
</dbReference>
<reference evidence="4" key="1">
    <citation type="journal article" date="2020" name="Nature">
        <title>Giant virus diversity and host interactions through global metagenomics.</title>
        <authorList>
            <person name="Schulz F."/>
            <person name="Roux S."/>
            <person name="Paez-Espino D."/>
            <person name="Jungbluth S."/>
            <person name="Walsh D.A."/>
            <person name="Denef V.J."/>
            <person name="McMahon K.D."/>
            <person name="Konstantinidis K.T."/>
            <person name="Eloe-Fadrosh E.A."/>
            <person name="Kyrpides N.C."/>
            <person name="Woyke T."/>
        </authorList>
    </citation>
    <scope>NUCLEOTIDE SEQUENCE</scope>
    <source>
        <strain evidence="4">GVMAG-M-3300010160-60</strain>
    </source>
</reference>
<feature type="domain" description="Major capsid protein C-terminal" evidence="2">
    <location>
        <begin position="997"/>
        <end position="1174"/>
    </location>
</feature>
<keyword evidence="1" id="KW-1133">Transmembrane helix</keyword>
<sequence length="1182" mass="140314">MASGSILQLVAKGIEDIYITGDPRITWFKTLYRRHTEFSMTDVSININGNSPMEFGTTHTIKLGNIADKLNRLALVVDIPSVEVIPKNITVGNLKKYVEDIEDFDKNFFKYYKNDDEIVLDDFFKELVKTVNKTNIKYKKFSLFLKELNNNGTIYDVYKYFDNLETEHLHKTLFDLQFYNEKVYTVDEIHNKIYSYLLENILQCNKDVYEIIKYEIDFYDLINRIGDMSVSDINIYDFFMSFFNKTDTTLSQSITINYLQNNYKNINILNITKSLRDISNDILFIIQEHFINYINDFKQMLCLVNNKINKTYTVFDDITTQTVYDFNFITDKFKNKINDVKHTIDKLTSINIFNNELLENIRNYCDKHNIDIYVCDTVIVNKLLNFISHYFDVKFNDDNTYDIDIEYPTIIYIHSNNYEQINVLIKKIIKQKPIYYDLFENTNNELFIETLSDITVLNDINCFKILLYIYFLNYKIQNVYETFSDNIKCDETYIDKCLCSCDLSKELCNNIIETYNSLIQKYNENKSILLNIEYDKNVIMNYEVVEKYFSIYTNNNIKSDILEYIKPFKTIGNILYDTDNNSLSKTLYDSNIFDIYRKIIGSYMSIDTNTFVELVKDEILSVQFLEPLINYKNSLDNIYNIVENNFTNKEIVLNALSISNNTNKSYIKYVNSLLILLNKDFTKNISEEIEKIMSLMLSINVEKDMDIVKRLYIKDEIKNIYEFKTLLYSKHTDISITCNDLRNNICFLLDELKNSNICFFKNNNKNNIDTSNITVKDVNDVILFVLDKIYNYILTFLNLTNNNDLCYVIDTKIKDLLRQMKKIANIDKYKTKNNYVFTDNETYIGSELYTILMKTKKPLSAWTRYLGYRMIENVSIIIDGVEIDSHDSYLMLLLHKLFDETGHIRGINEMLGNTEDMYELNEFPKPAKQLFIKFFFFFCKDIGNSLSLINMLYSDISIKIKLRKLEELFYIENGVLKKPVTIKCHLLGNYIYLEKEERLKIVRTKSESLIELYQCSEKLIKTYNDINNGILKIKYNFNDPCKYLLWKIYVDKPYENDYNKNILWDIDKNNIVDEIMFFFDGKTRESWKSYNYYQNLTPYNRQIRTLDKNEFIYSFCLFPRMLQPSGTTNLSLLNDIDLCLKLNDTLIENMKKNNYKIRIYMWACTYNIFVNISGFGALRFFS</sequence>
<dbReference type="SUPFAM" id="SSF49749">
    <property type="entry name" value="Group II dsDNA viruses VP"/>
    <property type="match status" value="3"/>
</dbReference>
<evidence type="ECO:0000259" key="3">
    <source>
        <dbReference type="Pfam" id="PF16903"/>
    </source>
</evidence>
<dbReference type="InterPro" id="IPR031654">
    <property type="entry name" value="Capsid_N"/>
</dbReference>
<evidence type="ECO:0000256" key="1">
    <source>
        <dbReference type="SAM" id="Phobius"/>
    </source>
</evidence>
<dbReference type="Pfam" id="PF16903">
    <property type="entry name" value="Capsid_N"/>
    <property type="match status" value="1"/>
</dbReference>